<dbReference type="Proteomes" id="UP000593562">
    <property type="component" value="Unassembled WGS sequence"/>
</dbReference>
<evidence type="ECO:0000256" key="5">
    <source>
        <dbReference type="SAM" id="Phobius"/>
    </source>
</evidence>
<dbReference type="Pfam" id="PF12899">
    <property type="entry name" value="Glyco_hydro_100"/>
    <property type="match status" value="1"/>
</dbReference>
<reference evidence="6 7" key="1">
    <citation type="journal article" date="2020" name="Nat. Commun.">
        <title>Genome of Tripterygium wilfordii and identification of cytochrome P450 involved in triptolide biosynthesis.</title>
        <authorList>
            <person name="Tu L."/>
            <person name="Su P."/>
            <person name="Zhang Z."/>
            <person name="Gao L."/>
            <person name="Wang J."/>
            <person name="Hu T."/>
            <person name="Zhou J."/>
            <person name="Zhang Y."/>
            <person name="Zhao Y."/>
            <person name="Liu Y."/>
            <person name="Song Y."/>
            <person name="Tong Y."/>
            <person name="Lu Y."/>
            <person name="Yang J."/>
            <person name="Xu C."/>
            <person name="Jia M."/>
            <person name="Peters R.J."/>
            <person name="Huang L."/>
            <person name="Gao W."/>
        </authorList>
    </citation>
    <scope>NUCLEOTIDE SEQUENCE [LARGE SCALE GENOMIC DNA]</scope>
    <source>
        <strain evidence="7">cv. XIE 37</strain>
        <tissue evidence="6">Leaf</tissue>
    </source>
</reference>
<dbReference type="PANTHER" id="PTHR31916:SF28">
    <property type="entry name" value="NEUTRAL_ALKALINE INVERTASE 3, CHLOROPLASTIC"/>
    <property type="match status" value="1"/>
</dbReference>
<comment type="caution">
    <text evidence="6">The sequence shown here is derived from an EMBL/GenBank/DDBJ whole genome shotgun (WGS) entry which is preliminary data.</text>
</comment>
<evidence type="ECO:0000256" key="2">
    <source>
        <dbReference type="ARBA" id="ARBA00023277"/>
    </source>
</evidence>
<dbReference type="EC" id="3.2.1.26" evidence="4"/>
<keyword evidence="5" id="KW-0472">Membrane</keyword>
<gene>
    <name evidence="6" type="ORF">HS088_TW09G00654</name>
</gene>
<evidence type="ECO:0000256" key="4">
    <source>
        <dbReference type="RuleBase" id="RU367047"/>
    </source>
</evidence>
<dbReference type="AlphaFoldDB" id="A0A7J7D8E8"/>
<sequence length="223" mass="24909">MGTSEAVLQVLSGAVPSLFKSDSFLSNSERTIPLNALYVLEFENVQQFKQEKQVSEANGAAGSHRDTTCKGEYDIVRNFILHTLQLQPSWEKKMNCHSPGQGLMPASFKVHTVLLDDNDSVTEEVSNLLRVLLLLCGAKLFHIVLPILVLWWIILLQAYGKCSGDLSVQERIDVQTGIKMIPRLCLADGFEMFPTLLVTDDSCMIDHCMGIHDHPLEIQVNKL</sequence>
<evidence type="ECO:0000256" key="1">
    <source>
        <dbReference type="ARBA" id="ARBA00022801"/>
    </source>
</evidence>
<comment type="catalytic activity">
    <reaction evidence="4">
        <text>Hydrolysis of terminal non-reducing beta-D-fructofuranoside residues in beta-D-fructofuranosides.</text>
        <dbReference type="EC" id="3.2.1.26"/>
    </reaction>
</comment>
<keyword evidence="1 4" id="KW-0378">Hydrolase</keyword>
<keyword evidence="7" id="KW-1185">Reference proteome</keyword>
<dbReference type="GO" id="GO:0004575">
    <property type="term" value="F:sucrose alpha-glucosidase activity"/>
    <property type="evidence" value="ECO:0007669"/>
    <property type="project" value="TreeGrafter"/>
</dbReference>
<protein>
    <recommendedName>
        <fullName evidence="4">Alkaline/neutral invertase</fullName>
        <ecNumber evidence="4">3.2.1.26</ecNumber>
    </recommendedName>
</protein>
<dbReference type="InterPro" id="IPR024746">
    <property type="entry name" value="Glyco_hydro_100"/>
</dbReference>
<comment type="function">
    <text evidence="4">Invertase that cleaves sucrose into glucose and fructose.</text>
</comment>
<dbReference type="EMBL" id="JAAARO010000009">
    <property type="protein sequence ID" value="KAF5742603.1"/>
    <property type="molecule type" value="Genomic_DNA"/>
</dbReference>
<dbReference type="GO" id="GO:0033926">
    <property type="term" value="F:endo-alpha-N-acetylgalactosaminidase activity"/>
    <property type="evidence" value="ECO:0007669"/>
    <property type="project" value="UniProtKB-UniRule"/>
</dbReference>
<dbReference type="PANTHER" id="PTHR31916">
    <property type="match status" value="1"/>
</dbReference>
<accession>A0A7J7D8E8</accession>
<evidence type="ECO:0000256" key="3">
    <source>
        <dbReference type="ARBA" id="ARBA00023295"/>
    </source>
</evidence>
<name>A0A7J7D8E8_TRIWF</name>
<dbReference type="GO" id="GO:0009507">
    <property type="term" value="C:chloroplast"/>
    <property type="evidence" value="ECO:0007669"/>
    <property type="project" value="TreeGrafter"/>
</dbReference>
<keyword evidence="2 4" id="KW-0119">Carbohydrate metabolism</keyword>
<organism evidence="6 7">
    <name type="scientific">Tripterygium wilfordii</name>
    <name type="common">Thunder God vine</name>
    <dbReference type="NCBI Taxonomy" id="458696"/>
    <lineage>
        <taxon>Eukaryota</taxon>
        <taxon>Viridiplantae</taxon>
        <taxon>Streptophyta</taxon>
        <taxon>Embryophyta</taxon>
        <taxon>Tracheophyta</taxon>
        <taxon>Spermatophyta</taxon>
        <taxon>Magnoliopsida</taxon>
        <taxon>eudicotyledons</taxon>
        <taxon>Gunneridae</taxon>
        <taxon>Pentapetalae</taxon>
        <taxon>rosids</taxon>
        <taxon>fabids</taxon>
        <taxon>Celastrales</taxon>
        <taxon>Celastraceae</taxon>
        <taxon>Tripterygium</taxon>
    </lineage>
</organism>
<dbReference type="GO" id="GO:0005987">
    <property type="term" value="P:sucrose catabolic process"/>
    <property type="evidence" value="ECO:0007669"/>
    <property type="project" value="TreeGrafter"/>
</dbReference>
<dbReference type="InParanoid" id="A0A7J7D8E8"/>
<keyword evidence="3 4" id="KW-0326">Glycosidase</keyword>
<proteinExistence type="inferred from homology"/>
<comment type="similarity">
    <text evidence="4">Belongs to the glycosyl hydrolase 100 family.</text>
</comment>
<evidence type="ECO:0000313" key="6">
    <source>
        <dbReference type="EMBL" id="KAF5742603.1"/>
    </source>
</evidence>
<evidence type="ECO:0000313" key="7">
    <source>
        <dbReference type="Proteomes" id="UP000593562"/>
    </source>
</evidence>
<keyword evidence="5" id="KW-1133">Transmembrane helix</keyword>
<keyword evidence="5" id="KW-0812">Transmembrane</keyword>
<feature type="transmembrane region" description="Helical" evidence="5">
    <location>
        <begin position="131"/>
        <end position="154"/>
    </location>
</feature>